<protein>
    <submittedName>
        <fullName evidence="1">Uncharacterized protein</fullName>
    </submittedName>
</protein>
<proteinExistence type="predicted"/>
<name>A0ABT1QHU7_9NOCA</name>
<dbReference type="RefSeq" id="WP_255972830.1">
    <property type="nucleotide sequence ID" value="NZ_JANFQF010000022.1"/>
</dbReference>
<sequence>MPGVGEGGDDNTGYIRIHLRGGRIHPQVLEAEEYVDGKIEFSEPVIERLGTQIRVDRAVLADKRGPAGVA</sequence>
<accession>A0ABT1QHU7</accession>
<reference evidence="1 2" key="1">
    <citation type="submission" date="2022-07" db="EMBL/GenBank/DDBJ databases">
        <title>Degradation activity of malathion, p-nitrophenol and potential low-temperature adaptation strategy of Rhodococcus sp. FXJ9.536.</title>
        <authorList>
            <person name="Huang J."/>
            <person name="Huang Y."/>
        </authorList>
    </citation>
    <scope>NUCLEOTIDE SEQUENCE [LARGE SCALE GENOMIC DNA]</scope>
    <source>
        <strain evidence="1 2">FXJ9.536</strain>
    </source>
</reference>
<evidence type="ECO:0000313" key="1">
    <source>
        <dbReference type="EMBL" id="MCQ4121868.1"/>
    </source>
</evidence>
<dbReference type="Proteomes" id="UP001524501">
    <property type="component" value="Unassembled WGS sequence"/>
</dbReference>
<organism evidence="1 2">
    <name type="scientific">Rhodococcus tibetensis</name>
    <dbReference type="NCBI Taxonomy" id="2965064"/>
    <lineage>
        <taxon>Bacteria</taxon>
        <taxon>Bacillati</taxon>
        <taxon>Actinomycetota</taxon>
        <taxon>Actinomycetes</taxon>
        <taxon>Mycobacteriales</taxon>
        <taxon>Nocardiaceae</taxon>
        <taxon>Rhodococcus</taxon>
    </lineage>
</organism>
<dbReference type="EMBL" id="JANFQF010000022">
    <property type="protein sequence ID" value="MCQ4121868.1"/>
    <property type="molecule type" value="Genomic_DNA"/>
</dbReference>
<keyword evidence="2" id="KW-1185">Reference proteome</keyword>
<evidence type="ECO:0000313" key="2">
    <source>
        <dbReference type="Proteomes" id="UP001524501"/>
    </source>
</evidence>
<gene>
    <name evidence="1" type="ORF">NOF53_22350</name>
</gene>
<comment type="caution">
    <text evidence="1">The sequence shown here is derived from an EMBL/GenBank/DDBJ whole genome shotgun (WGS) entry which is preliminary data.</text>
</comment>